<dbReference type="EMBL" id="HF571520">
    <property type="protein sequence ID" value="CCQ32379.1"/>
    <property type="molecule type" value="Genomic_DNA"/>
</dbReference>
<dbReference type="InterPro" id="IPR001789">
    <property type="entry name" value="Sig_transdc_resp-reg_receiver"/>
</dbReference>
<feature type="domain" description="Response regulatory" evidence="3">
    <location>
        <begin position="6"/>
        <end position="124"/>
    </location>
</feature>
<keyword evidence="1 2" id="KW-0597">Phosphoprotein</keyword>
<dbReference type="PANTHER" id="PTHR44591">
    <property type="entry name" value="STRESS RESPONSE REGULATOR PROTEIN 1"/>
    <property type="match status" value="1"/>
</dbReference>
<dbReference type="PROSITE" id="PS50110">
    <property type="entry name" value="RESPONSE_REGULATORY"/>
    <property type="match status" value="1"/>
</dbReference>
<evidence type="ECO:0000313" key="6">
    <source>
        <dbReference type="Proteomes" id="UP000003861"/>
    </source>
</evidence>
<dbReference type="Gene3D" id="3.40.50.2300">
    <property type="match status" value="1"/>
</dbReference>
<dbReference type="OrthoDB" id="8127at2157"/>
<evidence type="ECO:0000313" key="5">
    <source>
        <dbReference type="EMBL" id="ERJ06918.1"/>
    </source>
</evidence>
<dbReference type="GO" id="GO:0000160">
    <property type="term" value="P:phosphorelay signal transduction system"/>
    <property type="evidence" value="ECO:0007669"/>
    <property type="project" value="InterPro"/>
</dbReference>
<keyword evidence="7" id="KW-1185">Reference proteome</keyword>
<evidence type="ECO:0000256" key="1">
    <source>
        <dbReference type="ARBA" id="ARBA00022553"/>
    </source>
</evidence>
<name>F7PHS4_9EURY</name>
<dbReference type="Proteomes" id="UP000003861">
    <property type="component" value="Unassembled WGS sequence"/>
</dbReference>
<dbReference type="SUPFAM" id="SSF52172">
    <property type="entry name" value="CheY-like"/>
    <property type="match status" value="1"/>
</dbReference>
<dbReference type="Pfam" id="PF00072">
    <property type="entry name" value="Response_reg"/>
    <property type="match status" value="1"/>
</dbReference>
<gene>
    <name evidence="5" type="ORF">HLRTI_000996</name>
    <name evidence="4" type="ORF">HTIA_0228</name>
</gene>
<reference evidence="5 6" key="2">
    <citation type="journal article" date="2013" name="PLoS ONE">
        <title>INDIGO - INtegrated Data Warehouse of MIcrobial GenOmes with Examples from the Red Sea Extremophiles.</title>
        <authorList>
            <person name="Alam I."/>
            <person name="Antunes A."/>
            <person name="Kamau A.A."/>
            <person name="Ba Alawi W."/>
            <person name="Kalkatawi M."/>
            <person name="Stingl U."/>
            <person name="Bajic V.B."/>
        </authorList>
    </citation>
    <scope>NUCLEOTIDE SEQUENCE [LARGE SCALE GENOMIC DNA]</scope>
    <source>
        <strain evidence="5 6">SARL4B</strain>
    </source>
</reference>
<dbReference type="InterPro" id="IPR050595">
    <property type="entry name" value="Bact_response_regulator"/>
</dbReference>
<dbReference type="EMBL" id="AFNT02000008">
    <property type="protein sequence ID" value="ERJ06918.1"/>
    <property type="molecule type" value="Genomic_DNA"/>
</dbReference>
<evidence type="ECO:0000259" key="3">
    <source>
        <dbReference type="PROSITE" id="PS50110"/>
    </source>
</evidence>
<sequence length="129" mass="14490">MPDEITVLLVDEDQDILDVTATFLERADDDMHAETYANVVDALDSLASAPEAIDCVISDYTMPEMTGVEFLERARKIDPALPFFAFTGREREDIKAELDDESFTGYVKKGTGTERYEELATEIRDAVEE</sequence>
<reference evidence="5 6" key="1">
    <citation type="journal article" date="2011" name="J. Bacteriol.">
        <title>Genome sequence of Halorhabdus tiamatea, the first archaeon isolated from a deep-sea anoxic brine lake.</title>
        <authorList>
            <person name="Antunes A."/>
            <person name="Alam I."/>
            <person name="Bajic V.B."/>
            <person name="Stingl U."/>
        </authorList>
    </citation>
    <scope>NUCLEOTIDE SEQUENCE [LARGE SCALE GENOMIC DNA]</scope>
    <source>
        <strain evidence="5 6">SARL4B</strain>
    </source>
</reference>
<dbReference type="AlphaFoldDB" id="F7PHS4"/>
<evidence type="ECO:0000313" key="4">
    <source>
        <dbReference type="EMBL" id="CCQ32379.1"/>
    </source>
</evidence>
<dbReference type="SMART" id="SM00448">
    <property type="entry name" value="REC"/>
    <property type="match status" value="1"/>
</dbReference>
<dbReference type="GeneID" id="23798427"/>
<dbReference type="HOGENOM" id="CLU_000445_69_8_2"/>
<feature type="modified residue" description="4-aspartylphosphate" evidence="2">
    <location>
        <position position="59"/>
    </location>
</feature>
<dbReference type="PANTHER" id="PTHR44591:SF25">
    <property type="entry name" value="CHEMOTAXIS TWO-COMPONENT RESPONSE REGULATOR"/>
    <property type="match status" value="1"/>
</dbReference>
<dbReference type="RefSeq" id="WP_008525022.1">
    <property type="nucleotide sequence ID" value="NC_021921.1"/>
</dbReference>
<reference evidence="4 7" key="3">
    <citation type="journal article" date="2014" name="Environ. Microbiol.">
        <title>Halorhabdus tiamatea: proteogenomics and glycosidase activity measurements identify the first cultivated euryarchaeon from a deep-sea anoxic brine lake as potential polysaccharide degrader.</title>
        <authorList>
            <person name="Werner J."/>
            <person name="Ferrer M."/>
            <person name="Michel G."/>
            <person name="Mann A.J."/>
            <person name="Huang S."/>
            <person name="Juarez S."/>
            <person name="Ciordia S."/>
            <person name="Albar J.P."/>
            <person name="Alcaide M."/>
            <person name="La Cono V."/>
            <person name="Yakimov M.M."/>
            <person name="Antunes A."/>
            <person name="Taborda M."/>
            <person name="Da Costa M.S."/>
            <person name="Amann R.I."/>
            <person name="Gloeckner F.O."/>
            <person name="Golyshina O.V."/>
            <person name="Golyshin P.N."/>
            <person name="Teeling H."/>
        </authorList>
    </citation>
    <scope>NUCLEOTIDE SEQUENCE [LARGE SCALE GENOMIC DNA]</scope>
    <source>
        <strain evidence="7">SARL4B</strain>
        <strain evidence="4">Type strain: SARL4B</strain>
    </source>
</reference>
<proteinExistence type="predicted"/>
<dbReference type="eggNOG" id="arCOG02383">
    <property type="taxonomic scope" value="Archaea"/>
</dbReference>
<organism evidence="5 6">
    <name type="scientific">Halorhabdus tiamatea SARL4B</name>
    <dbReference type="NCBI Taxonomy" id="1033806"/>
    <lineage>
        <taxon>Archaea</taxon>
        <taxon>Methanobacteriati</taxon>
        <taxon>Methanobacteriota</taxon>
        <taxon>Stenosarchaea group</taxon>
        <taxon>Halobacteria</taxon>
        <taxon>Halobacteriales</taxon>
        <taxon>Haloarculaceae</taxon>
        <taxon>Halorhabdus</taxon>
    </lineage>
</organism>
<evidence type="ECO:0000256" key="2">
    <source>
        <dbReference type="PROSITE-ProRule" id="PRU00169"/>
    </source>
</evidence>
<evidence type="ECO:0000313" key="7">
    <source>
        <dbReference type="Proteomes" id="UP000015381"/>
    </source>
</evidence>
<protein>
    <submittedName>
        <fullName evidence="5">Htr-like protein</fullName>
    </submittedName>
    <submittedName>
        <fullName evidence="4">Signal transduction response regulator</fullName>
    </submittedName>
</protein>
<dbReference type="Proteomes" id="UP000015381">
    <property type="component" value="Chromosome I"/>
</dbReference>
<dbReference type="InterPro" id="IPR011006">
    <property type="entry name" value="CheY-like_superfamily"/>
</dbReference>
<accession>F7PHS4</accession>
<dbReference type="STRING" id="1033806.HTIA_0228"/>
<dbReference type="KEGG" id="hti:HTIA_0228"/>